<dbReference type="InterPro" id="IPR038081">
    <property type="entry name" value="CalX-like_sf"/>
</dbReference>
<feature type="transmembrane region" description="Helical" evidence="9">
    <location>
        <begin position="146"/>
        <end position="165"/>
    </location>
</feature>
<dbReference type="InterPro" id="IPR004836">
    <property type="entry name" value="Na_Ca_Ex"/>
</dbReference>
<evidence type="ECO:0000256" key="7">
    <source>
        <dbReference type="ARBA" id="ARBA00023065"/>
    </source>
</evidence>
<keyword evidence="7" id="KW-0406">Ion transport</keyword>
<feature type="transmembrane region" description="Helical" evidence="9">
    <location>
        <begin position="172"/>
        <end position="192"/>
    </location>
</feature>
<dbReference type="Proteomes" id="UP001209878">
    <property type="component" value="Unassembled WGS sequence"/>
</dbReference>
<dbReference type="GO" id="GO:0042383">
    <property type="term" value="C:sarcolemma"/>
    <property type="evidence" value="ECO:0007669"/>
    <property type="project" value="TreeGrafter"/>
</dbReference>
<accession>A0AAD9KHZ3</accession>
<keyword evidence="5 9" id="KW-0812">Transmembrane</keyword>
<dbReference type="GO" id="GO:0030424">
    <property type="term" value="C:axon"/>
    <property type="evidence" value="ECO:0007669"/>
    <property type="project" value="TreeGrafter"/>
</dbReference>
<keyword evidence="2" id="KW-0813">Transport</keyword>
<reference evidence="11" key="1">
    <citation type="journal article" date="2023" name="Mol. Biol. Evol.">
        <title>Third-Generation Sequencing Reveals the Adaptive Role of the Epigenome in Three Deep-Sea Polychaetes.</title>
        <authorList>
            <person name="Perez M."/>
            <person name="Aroh O."/>
            <person name="Sun Y."/>
            <person name="Lan Y."/>
            <person name="Juniper S.K."/>
            <person name="Young C.R."/>
            <person name="Angers B."/>
            <person name="Qian P.Y."/>
        </authorList>
    </citation>
    <scope>NUCLEOTIDE SEQUENCE</scope>
    <source>
        <strain evidence="11">R07B-5</strain>
    </source>
</reference>
<evidence type="ECO:0000256" key="1">
    <source>
        <dbReference type="ARBA" id="ARBA00004127"/>
    </source>
</evidence>
<organism evidence="11 12">
    <name type="scientific">Ridgeia piscesae</name>
    <name type="common">Tubeworm</name>
    <dbReference type="NCBI Taxonomy" id="27915"/>
    <lineage>
        <taxon>Eukaryota</taxon>
        <taxon>Metazoa</taxon>
        <taxon>Spiralia</taxon>
        <taxon>Lophotrochozoa</taxon>
        <taxon>Annelida</taxon>
        <taxon>Polychaeta</taxon>
        <taxon>Sedentaria</taxon>
        <taxon>Canalipalpata</taxon>
        <taxon>Sabellida</taxon>
        <taxon>Siboglinidae</taxon>
        <taxon>Ridgeia</taxon>
    </lineage>
</organism>
<comment type="caution">
    <text evidence="11">The sequence shown here is derived from an EMBL/GenBank/DDBJ whole genome shotgun (WGS) entry which is preliminary data.</text>
</comment>
<evidence type="ECO:0000256" key="2">
    <source>
        <dbReference type="ARBA" id="ARBA00022448"/>
    </source>
</evidence>
<evidence type="ECO:0000313" key="11">
    <source>
        <dbReference type="EMBL" id="KAK2171963.1"/>
    </source>
</evidence>
<dbReference type="Gene3D" id="2.60.40.2030">
    <property type="match status" value="1"/>
</dbReference>
<dbReference type="GO" id="GO:0098703">
    <property type="term" value="P:calcium ion import across plasma membrane"/>
    <property type="evidence" value="ECO:0007669"/>
    <property type="project" value="TreeGrafter"/>
</dbReference>
<feature type="transmembrane region" description="Helical" evidence="9">
    <location>
        <begin position="356"/>
        <end position="375"/>
    </location>
</feature>
<sequence>MGQHVTVEYGTMWVQHVTVEYGTIDGSAKGGVIGRGGVDYEESQGVLQFPRAKQVVSNNTGTKNLLVTLRNPSIGAKIGKNSAVMVTITTDPLAERLARVMADEEEVTWGGQFKRSVEHVVVCDLRGAVQKCHGVCCLACALRTFLGAWPTFITSLIGIGILTALVEQLGNLLSCVVGLKASLAGITIIALGTSLPDTFASRTAALHDEYADAAIGNITGSNSVNVFLGLGLPWVIKAMYKVVKKKKFTVSTNNLVQSVVVFVIVGSICLIVLELRRKADVRCLKVLPPHGAWVIKAKFTPAIIHKCHNPSMHLLRATPPIMQQGHTFLHAPWSHLPAYTKFVGGELGGKNKTVKALSATFMVFLWVIYIALSSIKAYHPDVLPW</sequence>
<keyword evidence="8 9" id="KW-0472">Membrane</keyword>
<keyword evidence="6 9" id="KW-1133">Transmembrane helix</keyword>
<dbReference type="InterPro" id="IPR004837">
    <property type="entry name" value="NaCa_Exmemb"/>
</dbReference>
<protein>
    <recommendedName>
        <fullName evidence="10">Sodium/calcium exchanger membrane region domain-containing protein</fullName>
    </recommendedName>
</protein>
<dbReference type="PANTHER" id="PTHR11878">
    <property type="entry name" value="SODIUM/CALCIUM EXCHANGER"/>
    <property type="match status" value="1"/>
</dbReference>
<dbReference type="Gene3D" id="1.20.1420.30">
    <property type="entry name" value="NCX, central ion-binding region"/>
    <property type="match status" value="1"/>
</dbReference>
<evidence type="ECO:0000256" key="3">
    <source>
        <dbReference type="ARBA" id="ARBA00022449"/>
    </source>
</evidence>
<dbReference type="PRINTS" id="PR01259">
    <property type="entry name" value="NACAEXCHNGR"/>
</dbReference>
<comment type="subcellular location">
    <subcellularLocation>
        <location evidence="1">Endomembrane system</location>
        <topology evidence="1">Multi-pass membrane protein</topology>
    </subcellularLocation>
</comment>
<evidence type="ECO:0000256" key="9">
    <source>
        <dbReference type="SAM" id="Phobius"/>
    </source>
</evidence>
<dbReference type="AlphaFoldDB" id="A0AAD9KHZ3"/>
<keyword evidence="4" id="KW-0106">Calcium</keyword>
<dbReference type="EMBL" id="JAODUO010001008">
    <property type="protein sequence ID" value="KAK2171963.1"/>
    <property type="molecule type" value="Genomic_DNA"/>
</dbReference>
<evidence type="ECO:0000256" key="4">
    <source>
        <dbReference type="ARBA" id="ARBA00022568"/>
    </source>
</evidence>
<dbReference type="InterPro" id="IPR051171">
    <property type="entry name" value="CaCA"/>
</dbReference>
<proteinExistence type="predicted"/>
<feature type="domain" description="Sodium/calcium exchanger membrane region" evidence="10">
    <location>
        <begin position="149"/>
        <end position="272"/>
    </location>
</feature>
<dbReference type="PANTHER" id="PTHR11878:SF70">
    <property type="entry name" value="CALX-BETA DOMAIN-CONTAINING PROTEIN"/>
    <property type="match status" value="1"/>
</dbReference>
<evidence type="ECO:0000256" key="5">
    <source>
        <dbReference type="ARBA" id="ARBA00022692"/>
    </source>
</evidence>
<feature type="transmembrane region" description="Helical" evidence="9">
    <location>
        <begin position="255"/>
        <end position="275"/>
    </location>
</feature>
<keyword evidence="12" id="KW-1185">Reference proteome</keyword>
<dbReference type="GO" id="GO:0098794">
    <property type="term" value="C:postsynapse"/>
    <property type="evidence" value="ECO:0007669"/>
    <property type="project" value="TreeGrafter"/>
</dbReference>
<evidence type="ECO:0000256" key="6">
    <source>
        <dbReference type="ARBA" id="ARBA00022989"/>
    </source>
</evidence>
<evidence type="ECO:0000313" key="12">
    <source>
        <dbReference type="Proteomes" id="UP001209878"/>
    </source>
</evidence>
<name>A0AAD9KHZ3_RIDPI</name>
<dbReference type="GO" id="GO:0005432">
    <property type="term" value="F:calcium:sodium antiporter activity"/>
    <property type="evidence" value="ECO:0007669"/>
    <property type="project" value="InterPro"/>
</dbReference>
<evidence type="ECO:0000256" key="8">
    <source>
        <dbReference type="ARBA" id="ARBA00023136"/>
    </source>
</evidence>
<gene>
    <name evidence="11" type="ORF">NP493_1010g00018</name>
</gene>
<dbReference type="SUPFAM" id="SSF141072">
    <property type="entry name" value="CalX-like"/>
    <property type="match status" value="1"/>
</dbReference>
<dbReference type="GO" id="GO:0012505">
    <property type="term" value="C:endomembrane system"/>
    <property type="evidence" value="ECO:0007669"/>
    <property type="project" value="UniProtKB-SubCell"/>
</dbReference>
<keyword evidence="4" id="KW-0109">Calcium transport</keyword>
<dbReference type="Pfam" id="PF01699">
    <property type="entry name" value="Na_Ca_ex"/>
    <property type="match status" value="1"/>
</dbReference>
<evidence type="ECO:0000259" key="10">
    <source>
        <dbReference type="Pfam" id="PF01699"/>
    </source>
</evidence>
<keyword evidence="3" id="KW-0050">Antiport</keyword>
<dbReference type="InterPro" id="IPR044880">
    <property type="entry name" value="NCX_ion-bd_dom_sf"/>
</dbReference>